<proteinExistence type="predicted"/>
<dbReference type="RefSeq" id="WP_036082455.1">
    <property type="nucleotide sequence ID" value="NZ_JPGK01000005.1"/>
</dbReference>
<gene>
    <name evidence="1" type="ORF">LptCag_1506</name>
</gene>
<comment type="caution">
    <text evidence="1">The sequence shown here is derived from an EMBL/GenBank/DDBJ whole genome shotgun (WGS) entry which is preliminary data.</text>
</comment>
<dbReference type="EMBL" id="JPGK01000005">
    <property type="protein sequence ID" value="KGA93796.1"/>
    <property type="molecule type" value="Genomic_DNA"/>
</dbReference>
<evidence type="ECO:0000313" key="2">
    <source>
        <dbReference type="Proteomes" id="UP000029452"/>
    </source>
</evidence>
<evidence type="ECO:0000313" key="1">
    <source>
        <dbReference type="EMBL" id="KGA93796.1"/>
    </source>
</evidence>
<dbReference type="AlphaFoldDB" id="A0A094YKN9"/>
<accession>A0A094YKN9</accession>
<dbReference type="Proteomes" id="UP000029452">
    <property type="component" value="Unassembled WGS sequence"/>
</dbReference>
<dbReference type="PATRIC" id="fig|178606.4.peg.1509"/>
<sequence>MSESFCYCIGCGYHEPFDNSMLPDGRFSRIDTRLGVGVCSDCHSFLDSFDNGRRSFSVQAEINLLR</sequence>
<reference evidence="1 2" key="1">
    <citation type="submission" date="2014-06" db="EMBL/GenBank/DDBJ databases">
        <title>Draft genome sequence of iron oxidizing acidophile Leptospirillum ferriphilum DSM14647.</title>
        <authorList>
            <person name="Cardenas J.P."/>
            <person name="Lazcano M."/>
            <person name="Ossandon F.J."/>
            <person name="Corbett M."/>
            <person name="Holmes D.S."/>
            <person name="Watkin E."/>
        </authorList>
    </citation>
    <scope>NUCLEOTIDE SEQUENCE [LARGE SCALE GENOMIC DNA]</scope>
    <source>
        <strain evidence="1 2">DSM 14647</strain>
    </source>
</reference>
<organism evidence="1 2">
    <name type="scientific">Leptospirillum ferriphilum</name>
    <dbReference type="NCBI Taxonomy" id="178606"/>
    <lineage>
        <taxon>Bacteria</taxon>
        <taxon>Pseudomonadati</taxon>
        <taxon>Nitrospirota</taxon>
        <taxon>Nitrospiria</taxon>
        <taxon>Nitrospirales</taxon>
        <taxon>Nitrospiraceae</taxon>
        <taxon>Leptospirillum</taxon>
    </lineage>
</organism>
<protein>
    <submittedName>
        <fullName evidence="1">Uncharacterized protein</fullName>
    </submittedName>
</protein>
<name>A0A094YKN9_9BACT</name>